<evidence type="ECO:0000313" key="1">
    <source>
        <dbReference type="EMBL" id="QJW88711.1"/>
    </source>
</evidence>
<reference evidence="1 2" key="1">
    <citation type="submission" date="2020-05" db="EMBL/GenBank/DDBJ databases">
        <title>Genome sequencing of Spirosoma sp. TS118.</title>
        <authorList>
            <person name="Lee J.-H."/>
            <person name="Jeong S."/>
            <person name="Zhao L."/>
            <person name="Jung J.-H."/>
            <person name="Kim M.-K."/>
            <person name="Lim S."/>
        </authorList>
    </citation>
    <scope>NUCLEOTIDE SEQUENCE [LARGE SCALE GENOMIC DNA]</scope>
    <source>
        <strain evidence="1 2">TS118</strain>
    </source>
</reference>
<accession>A0A6M5Y653</accession>
<evidence type="ECO:0000313" key="2">
    <source>
        <dbReference type="Proteomes" id="UP000502756"/>
    </source>
</evidence>
<name>A0A6M5Y653_9BACT</name>
<dbReference type="RefSeq" id="WP_171738549.1">
    <property type="nucleotide sequence ID" value="NZ_CP053435.1"/>
</dbReference>
<organism evidence="1 2">
    <name type="scientific">Spirosoma taeanense</name>
    <dbReference type="NCBI Taxonomy" id="2735870"/>
    <lineage>
        <taxon>Bacteria</taxon>
        <taxon>Pseudomonadati</taxon>
        <taxon>Bacteroidota</taxon>
        <taxon>Cytophagia</taxon>
        <taxon>Cytophagales</taxon>
        <taxon>Cytophagaceae</taxon>
        <taxon>Spirosoma</taxon>
    </lineage>
</organism>
<keyword evidence="2" id="KW-1185">Reference proteome</keyword>
<proteinExistence type="predicted"/>
<gene>
    <name evidence="1" type="ORF">HNV11_04620</name>
</gene>
<dbReference type="KEGG" id="stae:HNV11_04620"/>
<dbReference type="AlphaFoldDB" id="A0A6M5Y653"/>
<sequence>MAKAAQTNEKVVNDIIKRYGDVINLKENPALIVEIVRNFGKKLHNDGGLPGGVGPVGPTSHIETVTNAELMKQLLKLSKEIATIKSKLG</sequence>
<dbReference type="Proteomes" id="UP000502756">
    <property type="component" value="Chromosome"/>
</dbReference>
<dbReference type="EMBL" id="CP053435">
    <property type="protein sequence ID" value="QJW88711.1"/>
    <property type="molecule type" value="Genomic_DNA"/>
</dbReference>
<protein>
    <submittedName>
        <fullName evidence="1">Uncharacterized protein</fullName>
    </submittedName>
</protein>